<dbReference type="CDD" id="cd01392">
    <property type="entry name" value="HTH_LacI"/>
    <property type="match status" value="1"/>
</dbReference>
<keyword evidence="4" id="KW-0804">Transcription</keyword>
<dbReference type="SMART" id="SM00354">
    <property type="entry name" value="HTH_LACI"/>
    <property type="match status" value="1"/>
</dbReference>
<dbReference type="InterPro" id="IPR028082">
    <property type="entry name" value="Peripla_BP_I"/>
</dbReference>
<sequence>MAGVTERAGDTAGKAATIRDVAACAGTSIATVSYVLNNKSRYLRPELRERVLAAAQELGYVKNAAARSLKGLQRGILAVLVPQFGNNFFTRMCVEIEAVAQRAGFVVTICNSDENPVQERAIIERLLSQRIDGCILSPALSRTESAALLERARVPYVILERTMGTAVPDHDFVGHDNFQSGYIAAQALLDAGHRRIAFLGWDSPIANINDREQGYRAALAEAGVAIEPGWVLTGSLSEDEGRRLADRLPVGQVTAAVLATHHTMAKGVLMSLQDRGLRWPQDLSLVLIGTPEWVDLVRPGLACVERPEREMGHAAAALLLEKLKRPDYRQAKLVLPTRFIPGGSIRPIKIPETSGANA</sequence>
<dbReference type="SUPFAM" id="SSF53822">
    <property type="entry name" value="Periplasmic binding protein-like I"/>
    <property type="match status" value="1"/>
</dbReference>
<dbReference type="Gene3D" id="3.40.50.2300">
    <property type="match status" value="2"/>
</dbReference>
<dbReference type="Gene3D" id="1.10.260.40">
    <property type="entry name" value="lambda repressor-like DNA-binding domains"/>
    <property type="match status" value="1"/>
</dbReference>
<reference evidence="6" key="2">
    <citation type="submission" date="2020-09" db="EMBL/GenBank/DDBJ databases">
        <authorList>
            <person name="Sun Q."/>
            <person name="Zhou Y."/>
        </authorList>
    </citation>
    <scope>NUCLEOTIDE SEQUENCE</scope>
    <source>
        <strain evidence="6">CGMCC 1.15725</strain>
    </source>
</reference>
<proteinExistence type="predicted"/>
<gene>
    <name evidence="6" type="ORF">GCM10011611_60950</name>
</gene>
<keyword evidence="3" id="KW-0238">DNA-binding</keyword>
<evidence type="ECO:0000313" key="6">
    <source>
        <dbReference type="EMBL" id="GGF46282.1"/>
    </source>
</evidence>
<dbReference type="GO" id="GO:0003700">
    <property type="term" value="F:DNA-binding transcription factor activity"/>
    <property type="evidence" value="ECO:0007669"/>
    <property type="project" value="TreeGrafter"/>
</dbReference>
<accession>A0A8J2Z0Z9</accession>
<dbReference type="InterPro" id="IPR046335">
    <property type="entry name" value="LacI/GalR-like_sensor"/>
</dbReference>
<evidence type="ECO:0000256" key="3">
    <source>
        <dbReference type="ARBA" id="ARBA00023125"/>
    </source>
</evidence>
<dbReference type="EMBL" id="BMJQ01000023">
    <property type="protein sequence ID" value="GGF46282.1"/>
    <property type="molecule type" value="Genomic_DNA"/>
</dbReference>
<evidence type="ECO:0000259" key="5">
    <source>
        <dbReference type="PROSITE" id="PS50932"/>
    </source>
</evidence>
<dbReference type="GO" id="GO:0000976">
    <property type="term" value="F:transcription cis-regulatory region binding"/>
    <property type="evidence" value="ECO:0007669"/>
    <property type="project" value="TreeGrafter"/>
</dbReference>
<evidence type="ECO:0000256" key="2">
    <source>
        <dbReference type="ARBA" id="ARBA00023015"/>
    </source>
</evidence>
<keyword evidence="1" id="KW-0678">Repressor</keyword>
<dbReference type="InterPro" id="IPR000843">
    <property type="entry name" value="HTH_LacI"/>
</dbReference>
<evidence type="ECO:0000313" key="7">
    <source>
        <dbReference type="Proteomes" id="UP000646365"/>
    </source>
</evidence>
<dbReference type="InterPro" id="IPR010982">
    <property type="entry name" value="Lambda_DNA-bd_dom_sf"/>
</dbReference>
<organism evidence="6 7">
    <name type="scientific">Aliidongia dinghuensis</name>
    <dbReference type="NCBI Taxonomy" id="1867774"/>
    <lineage>
        <taxon>Bacteria</taxon>
        <taxon>Pseudomonadati</taxon>
        <taxon>Pseudomonadota</taxon>
        <taxon>Alphaproteobacteria</taxon>
        <taxon>Rhodospirillales</taxon>
        <taxon>Dongiaceae</taxon>
        <taxon>Aliidongia</taxon>
    </lineage>
</organism>
<dbReference type="Proteomes" id="UP000646365">
    <property type="component" value="Unassembled WGS sequence"/>
</dbReference>
<dbReference type="Pfam" id="PF00356">
    <property type="entry name" value="LacI"/>
    <property type="match status" value="1"/>
</dbReference>
<name>A0A8J2Z0Z9_9PROT</name>
<evidence type="ECO:0000256" key="1">
    <source>
        <dbReference type="ARBA" id="ARBA00022491"/>
    </source>
</evidence>
<protein>
    <submittedName>
        <fullName evidence="6">LacI family transcriptional regulator</fullName>
    </submittedName>
</protein>
<keyword evidence="7" id="KW-1185">Reference proteome</keyword>
<keyword evidence="2" id="KW-0805">Transcription regulation</keyword>
<dbReference type="SUPFAM" id="SSF47413">
    <property type="entry name" value="lambda repressor-like DNA-binding domains"/>
    <property type="match status" value="1"/>
</dbReference>
<reference evidence="6" key="1">
    <citation type="journal article" date="2014" name="Int. J. Syst. Evol. Microbiol.">
        <title>Complete genome sequence of Corynebacterium casei LMG S-19264T (=DSM 44701T), isolated from a smear-ripened cheese.</title>
        <authorList>
            <consortium name="US DOE Joint Genome Institute (JGI-PGF)"/>
            <person name="Walter F."/>
            <person name="Albersmeier A."/>
            <person name="Kalinowski J."/>
            <person name="Ruckert C."/>
        </authorList>
    </citation>
    <scope>NUCLEOTIDE SEQUENCE</scope>
    <source>
        <strain evidence="6">CGMCC 1.15725</strain>
    </source>
</reference>
<dbReference type="Pfam" id="PF13377">
    <property type="entry name" value="Peripla_BP_3"/>
    <property type="match status" value="1"/>
</dbReference>
<dbReference type="PROSITE" id="PS50932">
    <property type="entry name" value="HTH_LACI_2"/>
    <property type="match status" value="1"/>
</dbReference>
<feature type="domain" description="HTH lacI-type" evidence="5">
    <location>
        <begin position="16"/>
        <end position="71"/>
    </location>
</feature>
<dbReference type="AlphaFoldDB" id="A0A8J2Z0Z9"/>
<dbReference type="CDD" id="cd06267">
    <property type="entry name" value="PBP1_LacI_sugar_binding-like"/>
    <property type="match status" value="1"/>
</dbReference>
<comment type="caution">
    <text evidence="6">The sequence shown here is derived from an EMBL/GenBank/DDBJ whole genome shotgun (WGS) entry which is preliminary data.</text>
</comment>
<dbReference type="PANTHER" id="PTHR30146">
    <property type="entry name" value="LACI-RELATED TRANSCRIPTIONAL REPRESSOR"/>
    <property type="match status" value="1"/>
</dbReference>
<dbReference type="PANTHER" id="PTHR30146:SF148">
    <property type="entry name" value="HTH-TYPE TRANSCRIPTIONAL REPRESSOR PURR-RELATED"/>
    <property type="match status" value="1"/>
</dbReference>
<evidence type="ECO:0000256" key="4">
    <source>
        <dbReference type="ARBA" id="ARBA00023163"/>
    </source>
</evidence>